<dbReference type="PANTHER" id="PTHR30204:SF69">
    <property type="entry name" value="MERR-FAMILY TRANSCRIPTIONAL REGULATOR"/>
    <property type="match status" value="1"/>
</dbReference>
<keyword evidence="7" id="KW-1185">Reference proteome</keyword>
<dbReference type="SUPFAM" id="SSF46955">
    <property type="entry name" value="Putative DNA-binding domain"/>
    <property type="match status" value="1"/>
</dbReference>
<dbReference type="Pfam" id="PF13411">
    <property type="entry name" value="MerR_1"/>
    <property type="match status" value="1"/>
</dbReference>
<dbReference type="PANTHER" id="PTHR30204">
    <property type="entry name" value="REDOX-CYCLING DRUG-SENSING TRANSCRIPTIONAL ACTIVATOR SOXR"/>
    <property type="match status" value="1"/>
</dbReference>
<evidence type="ECO:0000256" key="3">
    <source>
        <dbReference type="ARBA" id="ARBA00023125"/>
    </source>
</evidence>
<dbReference type="InterPro" id="IPR047057">
    <property type="entry name" value="MerR_fam"/>
</dbReference>
<name>K9W9D9_9CYAN</name>
<dbReference type="eggNOG" id="COG0789">
    <property type="taxonomic scope" value="Bacteria"/>
</dbReference>
<evidence type="ECO:0000313" key="7">
    <source>
        <dbReference type="Proteomes" id="UP000010471"/>
    </source>
</evidence>
<dbReference type="AlphaFoldDB" id="K9W9D9"/>
<protein>
    <submittedName>
        <fullName evidence="6">Putative transcriptional regulator</fullName>
    </submittedName>
</protein>
<organism evidence="6 7">
    <name type="scientific">Allocoleopsis franciscana PCC 7113</name>
    <dbReference type="NCBI Taxonomy" id="1173027"/>
    <lineage>
        <taxon>Bacteria</taxon>
        <taxon>Bacillati</taxon>
        <taxon>Cyanobacteriota</taxon>
        <taxon>Cyanophyceae</taxon>
        <taxon>Coleofasciculales</taxon>
        <taxon>Coleofasciculaceae</taxon>
        <taxon>Allocoleopsis</taxon>
        <taxon>Allocoleopsis franciscana</taxon>
    </lineage>
</organism>
<dbReference type="InterPro" id="IPR009061">
    <property type="entry name" value="DNA-bd_dom_put_sf"/>
</dbReference>
<dbReference type="EMBL" id="CP003630">
    <property type="protein sequence ID" value="AFZ16087.1"/>
    <property type="molecule type" value="Genomic_DNA"/>
</dbReference>
<dbReference type="GO" id="GO:0003677">
    <property type="term" value="F:DNA binding"/>
    <property type="evidence" value="ECO:0007669"/>
    <property type="project" value="UniProtKB-KW"/>
</dbReference>
<dbReference type="PATRIC" id="fig|1173027.3.peg.164"/>
<dbReference type="GO" id="GO:0003700">
    <property type="term" value="F:DNA-binding transcription factor activity"/>
    <property type="evidence" value="ECO:0007669"/>
    <property type="project" value="InterPro"/>
</dbReference>
<evidence type="ECO:0000256" key="2">
    <source>
        <dbReference type="ARBA" id="ARBA00023015"/>
    </source>
</evidence>
<evidence type="ECO:0000256" key="1">
    <source>
        <dbReference type="ARBA" id="ARBA00022491"/>
    </source>
</evidence>
<proteinExistence type="predicted"/>
<dbReference type="RefSeq" id="WP_015180251.1">
    <property type="nucleotide sequence ID" value="NC_019738.1"/>
</dbReference>
<keyword evidence="1" id="KW-0678">Repressor</keyword>
<dbReference type="KEGG" id="mic:Mic7113_0150"/>
<gene>
    <name evidence="6" type="ORF">Mic7113_0150</name>
</gene>
<keyword evidence="3" id="KW-0238">DNA-binding</keyword>
<dbReference type="InterPro" id="IPR000551">
    <property type="entry name" value="MerR-type_HTH_dom"/>
</dbReference>
<evidence type="ECO:0000259" key="5">
    <source>
        <dbReference type="PROSITE" id="PS50937"/>
    </source>
</evidence>
<dbReference type="Gene3D" id="1.10.1660.10">
    <property type="match status" value="1"/>
</dbReference>
<evidence type="ECO:0000313" key="6">
    <source>
        <dbReference type="EMBL" id="AFZ16087.1"/>
    </source>
</evidence>
<dbReference type="SMART" id="SM00422">
    <property type="entry name" value="HTH_MERR"/>
    <property type="match status" value="1"/>
</dbReference>
<dbReference type="Proteomes" id="UP000010471">
    <property type="component" value="Chromosome"/>
</dbReference>
<dbReference type="HOGENOM" id="CLU_060077_4_3_3"/>
<dbReference type="PROSITE" id="PS50937">
    <property type="entry name" value="HTH_MERR_2"/>
    <property type="match status" value="1"/>
</dbReference>
<keyword evidence="4" id="KW-0804">Transcription</keyword>
<dbReference type="PRINTS" id="PR00040">
    <property type="entry name" value="HTHMERR"/>
</dbReference>
<dbReference type="PROSITE" id="PS00552">
    <property type="entry name" value="HTH_MERR_1"/>
    <property type="match status" value="1"/>
</dbReference>
<sequence length="168" mass="19181">MLEIAEKAVALQPRLTLDSLVEGRYTQINVNVKVDTKENLTEKMRIGELAEKAGVTPRTIRYYENLGLLSPSEREGKGFRYYTEAELARLRKIDALQSLGLSLEEIGSILDLFFQEPTMLRGKQKLLEILMAHLQETDEKIIALTQFRSELQANIAKVQQYIEQVSQP</sequence>
<accession>K9W9D9</accession>
<evidence type="ECO:0000256" key="4">
    <source>
        <dbReference type="ARBA" id="ARBA00023163"/>
    </source>
</evidence>
<feature type="domain" description="HTH merR-type" evidence="5">
    <location>
        <begin position="43"/>
        <end position="112"/>
    </location>
</feature>
<dbReference type="STRING" id="1173027.Mic7113_0150"/>
<keyword evidence="2" id="KW-0805">Transcription regulation</keyword>
<reference evidence="6 7" key="1">
    <citation type="submission" date="2012-06" db="EMBL/GenBank/DDBJ databases">
        <title>Finished chromosome of genome of Microcoleus sp. PCC 7113.</title>
        <authorList>
            <consortium name="US DOE Joint Genome Institute"/>
            <person name="Gugger M."/>
            <person name="Coursin T."/>
            <person name="Rippka R."/>
            <person name="Tandeau De Marsac N."/>
            <person name="Huntemann M."/>
            <person name="Wei C.-L."/>
            <person name="Han J."/>
            <person name="Detter J.C."/>
            <person name="Han C."/>
            <person name="Tapia R."/>
            <person name="Chen A."/>
            <person name="Kyrpides N."/>
            <person name="Mavromatis K."/>
            <person name="Markowitz V."/>
            <person name="Szeto E."/>
            <person name="Ivanova N."/>
            <person name="Pagani I."/>
            <person name="Pati A."/>
            <person name="Goodwin L."/>
            <person name="Nordberg H.P."/>
            <person name="Cantor M.N."/>
            <person name="Hua S.X."/>
            <person name="Woyke T."/>
            <person name="Kerfeld C.A."/>
        </authorList>
    </citation>
    <scope>NUCLEOTIDE SEQUENCE [LARGE SCALE GENOMIC DNA]</scope>
    <source>
        <strain evidence="6 7">PCC 7113</strain>
    </source>
</reference>